<name>A0ABU7WRV2_9ACTN</name>
<comment type="similarity">
    <text evidence="1">Belongs to the C/M/P thioester hydrolase family.</text>
</comment>
<feature type="domain" description="BAAT/Acyl-CoA thioester hydrolase C-terminal" evidence="3">
    <location>
        <begin position="335"/>
        <end position="429"/>
    </location>
</feature>
<dbReference type="InterPro" id="IPR006862">
    <property type="entry name" value="Thio_Ohase/aa_AcTrfase"/>
</dbReference>
<dbReference type="PIRSF" id="PIRSF016521">
    <property type="entry name" value="Acyl-CoA_hydro"/>
    <property type="match status" value="1"/>
</dbReference>
<protein>
    <submittedName>
        <fullName evidence="4">Acyl-CoA thioesterase/bile acid-CoA:amino acid N-acyltransferase family protein</fullName>
    </submittedName>
</protein>
<accession>A0ABU7WRV2</accession>
<evidence type="ECO:0000313" key="4">
    <source>
        <dbReference type="EMBL" id="MEF3113869.1"/>
    </source>
</evidence>
<dbReference type="Gene3D" id="3.40.50.1820">
    <property type="entry name" value="alpha/beta hydrolase"/>
    <property type="match status" value="1"/>
</dbReference>
<gene>
    <name evidence="4" type="ORF">RB636_11795</name>
</gene>
<organism evidence="4 5">
    <name type="scientific">Streptomyces chrestomyceticus</name>
    <dbReference type="NCBI Taxonomy" id="68185"/>
    <lineage>
        <taxon>Bacteria</taxon>
        <taxon>Bacillati</taxon>
        <taxon>Actinomycetota</taxon>
        <taxon>Actinomycetes</taxon>
        <taxon>Kitasatosporales</taxon>
        <taxon>Streptomycetaceae</taxon>
        <taxon>Streptomyces</taxon>
    </lineage>
</organism>
<dbReference type="Proteomes" id="UP001348265">
    <property type="component" value="Unassembled WGS sequence"/>
</dbReference>
<evidence type="ECO:0000259" key="2">
    <source>
        <dbReference type="Pfam" id="PF04775"/>
    </source>
</evidence>
<dbReference type="InterPro" id="IPR016662">
    <property type="entry name" value="Acyl-CoA_thioEstase_long-chain"/>
</dbReference>
<keyword evidence="5" id="KW-1185">Reference proteome</keyword>
<dbReference type="PANTHER" id="PTHR10824:SF17">
    <property type="entry name" value="ACYL-COENZYME A THIOESTERASE 6"/>
    <property type="match status" value="1"/>
</dbReference>
<dbReference type="InterPro" id="IPR014940">
    <property type="entry name" value="BAAT_C"/>
</dbReference>
<dbReference type="Pfam" id="PF04775">
    <property type="entry name" value="Bile_Hydr_Trans"/>
    <property type="match status" value="1"/>
</dbReference>
<comment type="caution">
    <text evidence="4">The sequence shown here is derived from an EMBL/GenBank/DDBJ whole genome shotgun (WGS) entry which is preliminary data.</text>
</comment>
<dbReference type="InterPro" id="IPR042490">
    <property type="entry name" value="Thio_Ohase/BAAT_N"/>
</dbReference>
<feature type="domain" description="Acyl-CoA thioester hydrolase/bile acid-CoA amino acid N-acetyltransferase" evidence="2">
    <location>
        <begin position="58"/>
        <end position="181"/>
    </location>
</feature>
<proteinExistence type="inferred from homology"/>
<evidence type="ECO:0000313" key="5">
    <source>
        <dbReference type="Proteomes" id="UP001348265"/>
    </source>
</evidence>
<sequence length="433" mass="45820">MSRPGRRGSRGGREALRAASAGLALLLAAGCTQDSGPDDRRRGRAATVELDQLVALADEPVHIRISGLTAGTKTTVTTHATDHRGMAWSGRAVFTADADGTVDLARDTPRAGTYRGADGMGLLWSMKPAEGDPDATWFIPGAARTTAAYRVRLTVASGGRTLAERDLTRTWTSAGVRHKNLTVSTDKVRGSLFLPPAHGPRQAPVLLLGGSEGGLADERAAALLASRGHPALSLCYFGCRGRPENLDGIPLEYFATAAQLLRDQPQADPRRLAVLGVSRGSEAAQTMAQYYPGLVHDAVAYLPSRDTWDAYHPGCLSCGQGRAAWSHHGKDLRLAPIPLDRVRGTVLAVGSGDDRLWPSLAAARSIGQQRNAAGRKHQALLYPKAGHAAAFYPYLPSAVQGGGRPLGGTRAADAHAKADSWPQVLRLLERTAP</sequence>
<dbReference type="EMBL" id="JAVFKM010000004">
    <property type="protein sequence ID" value="MEF3113869.1"/>
    <property type="molecule type" value="Genomic_DNA"/>
</dbReference>
<evidence type="ECO:0000256" key="1">
    <source>
        <dbReference type="ARBA" id="ARBA00006538"/>
    </source>
</evidence>
<dbReference type="Gene3D" id="2.60.40.2240">
    <property type="entry name" value="Acyl-CoA thioester hydrolase/BAAT N-terminal domain"/>
    <property type="match status" value="1"/>
</dbReference>
<dbReference type="PROSITE" id="PS51257">
    <property type="entry name" value="PROKAR_LIPOPROTEIN"/>
    <property type="match status" value="1"/>
</dbReference>
<dbReference type="SUPFAM" id="SSF53474">
    <property type="entry name" value="alpha/beta-Hydrolases"/>
    <property type="match status" value="1"/>
</dbReference>
<evidence type="ECO:0000259" key="3">
    <source>
        <dbReference type="Pfam" id="PF08840"/>
    </source>
</evidence>
<feature type="domain" description="BAAT/Acyl-CoA thioester hydrolase C-terminal" evidence="3">
    <location>
        <begin position="249"/>
        <end position="293"/>
    </location>
</feature>
<dbReference type="PANTHER" id="PTHR10824">
    <property type="entry name" value="ACYL-COENZYME A THIOESTERASE-RELATED"/>
    <property type="match status" value="1"/>
</dbReference>
<dbReference type="RefSeq" id="WP_331786447.1">
    <property type="nucleotide sequence ID" value="NZ_JAVFKM010000004.1"/>
</dbReference>
<reference evidence="4 5" key="1">
    <citation type="submission" date="2023-08" db="EMBL/GenBank/DDBJ databases">
        <authorList>
            <person name="Sharma P."/>
            <person name="Verma V."/>
            <person name="Mohan M.K."/>
            <person name="Dubey A.K."/>
        </authorList>
    </citation>
    <scope>NUCLEOTIDE SEQUENCE [LARGE SCALE GENOMIC DNA]</scope>
    <source>
        <strain evidence="4 5">ADP4</strain>
    </source>
</reference>
<dbReference type="InterPro" id="IPR029058">
    <property type="entry name" value="AB_hydrolase_fold"/>
</dbReference>
<dbReference type="Pfam" id="PF08840">
    <property type="entry name" value="BAAT_C"/>
    <property type="match status" value="2"/>
</dbReference>